<feature type="coiled-coil region" evidence="8">
    <location>
        <begin position="527"/>
        <end position="558"/>
    </location>
</feature>
<dbReference type="PROSITE" id="PS50885">
    <property type="entry name" value="HAMP"/>
    <property type="match status" value="1"/>
</dbReference>
<dbReference type="PROSITE" id="PS50111">
    <property type="entry name" value="CHEMOTAXIS_TRANSDUC_2"/>
    <property type="match status" value="1"/>
</dbReference>
<evidence type="ECO:0000256" key="5">
    <source>
        <dbReference type="ARBA" id="ARBA00023224"/>
    </source>
</evidence>
<keyword evidence="13" id="KW-1185">Reference proteome</keyword>
<feature type="domain" description="Methyl-accepting transducer" evidence="10">
    <location>
        <begin position="337"/>
        <end position="573"/>
    </location>
</feature>
<dbReference type="SMART" id="SM00304">
    <property type="entry name" value="HAMP"/>
    <property type="match status" value="1"/>
</dbReference>
<dbReference type="AlphaFoldDB" id="A0A2T3L706"/>
<keyword evidence="8" id="KW-0175">Coiled coil</keyword>
<evidence type="ECO:0000256" key="9">
    <source>
        <dbReference type="SAM" id="Phobius"/>
    </source>
</evidence>
<keyword evidence="4 9" id="KW-0472">Membrane</keyword>
<dbReference type="GO" id="GO:0004888">
    <property type="term" value="F:transmembrane signaling receptor activity"/>
    <property type="evidence" value="ECO:0007669"/>
    <property type="project" value="InterPro"/>
</dbReference>
<dbReference type="CDD" id="cd06225">
    <property type="entry name" value="HAMP"/>
    <property type="match status" value="1"/>
</dbReference>
<protein>
    <submittedName>
        <fullName evidence="12">Methyl-accepting chemotaxis protein</fullName>
    </submittedName>
</protein>
<comment type="caution">
    <text evidence="12">The sequence shown here is derived from an EMBL/GenBank/DDBJ whole genome shotgun (WGS) entry which is preliminary data.</text>
</comment>
<evidence type="ECO:0000313" key="12">
    <source>
        <dbReference type="EMBL" id="PSV46160.1"/>
    </source>
</evidence>
<dbReference type="InterPro" id="IPR004089">
    <property type="entry name" value="MCPsignal_dom"/>
</dbReference>
<evidence type="ECO:0000256" key="7">
    <source>
        <dbReference type="PROSITE-ProRule" id="PRU00284"/>
    </source>
</evidence>
<dbReference type="GO" id="GO:0007165">
    <property type="term" value="P:signal transduction"/>
    <property type="evidence" value="ECO:0007669"/>
    <property type="project" value="UniProtKB-KW"/>
</dbReference>
<dbReference type="FunFam" id="1.10.287.950:FF:000001">
    <property type="entry name" value="Methyl-accepting chemotaxis sensory transducer"/>
    <property type="match status" value="1"/>
</dbReference>
<dbReference type="GO" id="GO:0016020">
    <property type="term" value="C:membrane"/>
    <property type="evidence" value="ECO:0007669"/>
    <property type="project" value="UniProtKB-SubCell"/>
</dbReference>
<dbReference type="SMART" id="SM00283">
    <property type="entry name" value="MA"/>
    <property type="match status" value="1"/>
</dbReference>
<name>A0A2T3L706_9GAMM</name>
<feature type="coiled-coil region" evidence="8">
    <location>
        <begin position="338"/>
        <end position="365"/>
    </location>
</feature>
<sequence length="609" mass="67026">MKIKHKLLCLTGLSVLALLLVLAVTNLANERIMKIDKMVTDVKSLEVSLLNLRRNEKDFLARLDLKYQKKFLDNYSAFESKTQTLKAELDELSVNVPELNNLMPKMQNYKTSYLELIRNYQALGLKHSEGQYKAMFEQSDSLMEHAVHEGAIESVVYSLILKAELFAFSNERKYLDEYHDLYKKLGSIQDIELKEELVQFNHIFSQMSEQKRLIGFAHDEGLRGQIRTASHHVEAMFSDLETQLESELTEAKSRVMTIITVSVVIVVIVLVLLSLYISNGIQRSINNLTNLMSEISRSHDLTRVADESGKDELADMASNFNGLLASVRQLIGNVQSTITELSAASEQLQQNSQATESALAQQQLETDSVATAVTEMGETVKEIASTTEGAAANANRSSQAADSGLAEIKLTKVHITSLSGELDKTSDEIINLSELSVNIGTVLEVIRGIAEQTNLLALNAAIEAARAGEQGRGFAVVADEVRTLASRTQQSTEEISSIITSVQEQTGVVVEQIASCRTQGEQSVERANSAEIKIEQIMDDMQQVLDNSTQIAAAVEQQSIVAADISQNVTSIRDITVDNSNAVHQNSQAASAIADQTRELDKAIASFNV</sequence>
<dbReference type="InterPro" id="IPR003660">
    <property type="entry name" value="HAMP_dom"/>
</dbReference>
<evidence type="ECO:0000259" key="10">
    <source>
        <dbReference type="PROSITE" id="PS50111"/>
    </source>
</evidence>
<dbReference type="PRINTS" id="PR00260">
    <property type="entry name" value="CHEMTRNSDUCR"/>
</dbReference>
<evidence type="ECO:0000256" key="8">
    <source>
        <dbReference type="SAM" id="Coils"/>
    </source>
</evidence>
<dbReference type="Pfam" id="PF00015">
    <property type="entry name" value="MCPsignal"/>
    <property type="match status" value="1"/>
</dbReference>
<keyword evidence="5 7" id="KW-0807">Transducer</keyword>
<proteinExistence type="inferred from homology"/>
<dbReference type="RefSeq" id="WP_107254234.1">
    <property type="nucleotide sequence ID" value="NZ_PYOC01000005.1"/>
</dbReference>
<dbReference type="Pfam" id="PF00672">
    <property type="entry name" value="HAMP"/>
    <property type="match status" value="1"/>
</dbReference>
<dbReference type="Proteomes" id="UP000241803">
    <property type="component" value="Unassembled WGS sequence"/>
</dbReference>
<comment type="similarity">
    <text evidence="6">Belongs to the methyl-accepting chemotaxis (MCP) protein family.</text>
</comment>
<feature type="transmembrane region" description="Helical" evidence="9">
    <location>
        <begin position="255"/>
        <end position="277"/>
    </location>
</feature>
<evidence type="ECO:0000256" key="6">
    <source>
        <dbReference type="ARBA" id="ARBA00029447"/>
    </source>
</evidence>
<dbReference type="GO" id="GO:0006935">
    <property type="term" value="P:chemotaxis"/>
    <property type="evidence" value="ECO:0007669"/>
    <property type="project" value="InterPro"/>
</dbReference>
<evidence type="ECO:0000259" key="11">
    <source>
        <dbReference type="PROSITE" id="PS50885"/>
    </source>
</evidence>
<evidence type="ECO:0000256" key="2">
    <source>
        <dbReference type="ARBA" id="ARBA00022692"/>
    </source>
</evidence>
<evidence type="ECO:0000256" key="3">
    <source>
        <dbReference type="ARBA" id="ARBA00022989"/>
    </source>
</evidence>
<dbReference type="InterPro" id="IPR004090">
    <property type="entry name" value="Chemotax_Me-accpt_rcpt"/>
</dbReference>
<dbReference type="CDD" id="cd11386">
    <property type="entry name" value="MCP_signal"/>
    <property type="match status" value="1"/>
</dbReference>
<keyword evidence="2 9" id="KW-0812">Transmembrane</keyword>
<keyword evidence="3 9" id="KW-1133">Transmembrane helix</keyword>
<comment type="subcellular location">
    <subcellularLocation>
        <location evidence="1">Membrane</location>
        <topology evidence="1">Multi-pass membrane protein</topology>
    </subcellularLocation>
</comment>
<dbReference type="EMBL" id="PYOC01000005">
    <property type="protein sequence ID" value="PSV46160.1"/>
    <property type="molecule type" value="Genomic_DNA"/>
</dbReference>
<organism evidence="12 13">
    <name type="scientific">Photobacterium indicum</name>
    <dbReference type="NCBI Taxonomy" id="81447"/>
    <lineage>
        <taxon>Bacteria</taxon>
        <taxon>Pseudomonadati</taxon>
        <taxon>Pseudomonadota</taxon>
        <taxon>Gammaproteobacteria</taxon>
        <taxon>Vibrionales</taxon>
        <taxon>Vibrionaceae</taxon>
        <taxon>Photobacterium</taxon>
    </lineage>
</organism>
<dbReference type="PANTHER" id="PTHR32089:SF119">
    <property type="entry name" value="METHYL-ACCEPTING CHEMOTAXIS PROTEIN CTPL"/>
    <property type="match status" value="1"/>
</dbReference>
<accession>A0A2T3L706</accession>
<dbReference type="Gene3D" id="1.10.287.950">
    <property type="entry name" value="Methyl-accepting chemotaxis protein"/>
    <property type="match status" value="1"/>
</dbReference>
<evidence type="ECO:0000256" key="1">
    <source>
        <dbReference type="ARBA" id="ARBA00004141"/>
    </source>
</evidence>
<dbReference type="SUPFAM" id="SSF58104">
    <property type="entry name" value="Methyl-accepting chemotaxis protein (MCP) signaling domain"/>
    <property type="match status" value="1"/>
</dbReference>
<evidence type="ECO:0000256" key="4">
    <source>
        <dbReference type="ARBA" id="ARBA00023136"/>
    </source>
</evidence>
<dbReference type="PANTHER" id="PTHR32089">
    <property type="entry name" value="METHYL-ACCEPTING CHEMOTAXIS PROTEIN MCPB"/>
    <property type="match status" value="1"/>
</dbReference>
<gene>
    <name evidence="12" type="ORF">C9J47_14945</name>
</gene>
<feature type="domain" description="HAMP" evidence="11">
    <location>
        <begin position="279"/>
        <end position="332"/>
    </location>
</feature>
<reference evidence="12 13" key="1">
    <citation type="submission" date="2018-03" db="EMBL/GenBank/DDBJ databases">
        <title>Whole genome sequencing of Histamine producing bacteria.</title>
        <authorList>
            <person name="Butler K."/>
        </authorList>
    </citation>
    <scope>NUCLEOTIDE SEQUENCE [LARGE SCALE GENOMIC DNA]</scope>
    <source>
        <strain evidence="12 13">ATCC 19614</strain>
    </source>
</reference>
<evidence type="ECO:0000313" key="13">
    <source>
        <dbReference type="Proteomes" id="UP000241803"/>
    </source>
</evidence>